<dbReference type="InterPro" id="IPR036390">
    <property type="entry name" value="WH_DNA-bd_sf"/>
</dbReference>
<feature type="domain" description="FtsK" evidence="17">
    <location>
        <begin position="438"/>
        <end position="625"/>
    </location>
</feature>
<name>A0AAC9RMP1_9CLOT</name>
<dbReference type="AlphaFoldDB" id="A0AAC9RMP1"/>
<dbReference type="Proteomes" id="UP000192478">
    <property type="component" value="Chromosome"/>
</dbReference>
<keyword evidence="10" id="KW-0238">DNA-binding</keyword>
<keyword evidence="5 16" id="KW-0812">Transmembrane</keyword>
<evidence type="ECO:0000256" key="8">
    <source>
        <dbReference type="ARBA" id="ARBA00022840"/>
    </source>
</evidence>
<dbReference type="InterPro" id="IPR003593">
    <property type="entry name" value="AAA+_ATPase"/>
</dbReference>
<feature type="transmembrane region" description="Helical" evidence="16">
    <location>
        <begin position="50"/>
        <end position="68"/>
    </location>
</feature>
<accession>A0AAC9RMP1</accession>
<keyword evidence="3" id="KW-1003">Cell membrane</keyword>
<feature type="transmembrane region" description="Helical" evidence="16">
    <location>
        <begin position="159"/>
        <end position="176"/>
    </location>
</feature>
<feature type="binding site" evidence="15">
    <location>
        <begin position="455"/>
        <end position="462"/>
    </location>
    <ligand>
        <name>ATP</name>
        <dbReference type="ChEBI" id="CHEBI:30616"/>
    </ligand>
</feature>
<keyword evidence="4" id="KW-0132">Cell division</keyword>
<evidence type="ECO:0000256" key="6">
    <source>
        <dbReference type="ARBA" id="ARBA00022741"/>
    </source>
</evidence>
<evidence type="ECO:0000256" key="10">
    <source>
        <dbReference type="ARBA" id="ARBA00023125"/>
    </source>
</evidence>
<evidence type="ECO:0000256" key="12">
    <source>
        <dbReference type="ARBA" id="ARBA00023306"/>
    </source>
</evidence>
<keyword evidence="9 16" id="KW-1133">Transmembrane helix</keyword>
<comment type="function">
    <text evidence="13">Essential cell division protein that coordinates cell division and chromosome segregation. The N-terminus is involved in assembly of the cell-division machinery. The C-terminus functions as a DNA motor that moves dsDNA in an ATP-dependent manner towards the dif recombination site, which is located within the replication terminus region. Required for activation of the Xer recombinase, allowing activation of chromosome unlinking by recombination.</text>
</comment>
<dbReference type="SUPFAM" id="SSF52540">
    <property type="entry name" value="P-loop containing nucleoside triphosphate hydrolases"/>
    <property type="match status" value="1"/>
</dbReference>
<evidence type="ECO:0000256" key="7">
    <source>
        <dbReference type="ARBA" id="ARBA00022829"/>
    </source>
</evidence>
<evidence type="ECO:0000259" key="17">
    <source>
        <dbReference type="PROSITE" id="PS50901"/>
    </source>
</evidence>
<evidence type="ECO:0000256" key="3">
    <source>
        <dbReference type="ARBA" id="ARBA00022475"/>
    </source>
</evidence>
<feature type="transmembrane region" description="Helical" evidence="16">
    <location>
        <begin position="80"/>
        <end position="106"/>
    </location>
</feature>
<dbReference type="Pfam" id="PF13491">
    <property type="entry name" value="FtsK_4TM"/>
    <property type="match status" value="1"/>
</dbReference>
<dbReference type="SUPFAM" id="SSF46785">
    <property type="entry name" value="Winged helix' DNA-binding domain"/>
    <property type="match status" value="1"/>
</dbReference>
<evidence type="ECO:0000256" key="14">
    <source>
        <dbReference type="ARBA" id="ARBA00025923"/>
    </source>
</evidence>
<dbReference type="GO" id="GO:0051301">
    <property type="term" value="P:cell division"/>
    <property type="evidence" value="ECO:0007669"/>
    <property type="project" value="UniProtKB-KW"/>
</dbReference>
<comment type="subunit">
    <text evidence="14">Homohexamer. Forms a ring that surrounds DNA.</text>
</comment>
<dbReference type="InterPro" id="IPR025199">
    <property type="entry name" value="FtsK_4TM"/>
</dbReference>
<dbReference type="GO" id="GO:0007059">
    <property type="term" value="P:chromosome segregation"/>
    <property type="evidence" value="ECO:0007669"/>
    <property type="project" value="UniProtKB-KW"/>
</dbReference>
<gene>
    <name evidence="18" type="primary">spoIIIE</name>
    <name evidence="18" type="ORF">CLFO_22030</name>
</gene>
<evidence type="ECO:0000313" key="18">
    <source>
        <dbReference type="EMBL" id="ARE87803.1"/>
    </source>
</evidence>
<evidence type="ECO:0000313" key="19">
    <source>
        <dbReference type="Proteomes" id="UP000192478"/>
    </source>
</evidence>
<proteinExistence type="inferred from homology"/>
<dbReference type="PANTHER" id="PTHR22683:SF41">
    <property type="entry name" value="DNA TRANSLOCASE FTSK"/>
    <property type="match status" value="1"/>
</dbReference>
<organism evidence="18 19">
    <name type="scientific">Clostridium formicaceticum</name>
    <dbReference type="NCBI Taxonomy" id="1497"/>
    <lineage>
        <taxon>Bacteria</taxon>
        <taxon>Bacillati</taxon>
        <taxon>Bacillota</taxon>
        <taxon>Clostridia</taxon>
        <taxon>Eubacteriales</taxon>
        <taxon>Clostridiaceae</taxon>
        <taxon>Clostridium</taxon>
    </lineage>
</organism>
<reference evidence="18 19" key="1">
    <citation type="submission" date="2017-03" db="EMBL/GenBank/DDBJ databases">
        <title>Complete sequence of Clostridium formicaceticum DSM 92.</title>
        <authorList>
            <person name="Poehlein A."/>
            <person name="Karl M."/>
            <person name="Bengelsdorf F.R."/>
            <person name="Duerre P."/>
            <person name="Daniel R."/>
        </authorList>
    </citation>
    <scope>NUCLEOTIDE SEQUENCE [LARGE SCALE GENOMIC DNA]</scope>
    <source>
        <strain evidence="18 19">DSM 92</strain>
    </source>
</reference>
<protein>
    <submittedName>
        <fullName evidence="18">DNA translocase SpoIIIE</fullName>
    </submittedName>
</protein>
<keyword evidence="6 15" id="KW-0547">Nucleotide-binding</keyword>
<feature type="transmembrane region" description="Helical" evidence="16">
    <location>
        <begin position="183"/>
        <end position="207"/>
    </location>
</feature>
<dbReference type="InterPro" id="IPR041027">
    <property type="entry name" value="FtsK_alpha"/>
</dbReference>
<dbReference type="SMART" id="SM00382">
    <property type="entry name" value="AAA"/>
    <property type="match status" value="1"/>
</dbReference>
<dbReference type="InterPro" id="IPR050206">
    <property type="entry name" value="FtsK/SpoIIIE/SftA"/>
</dbReference>
<dbReference type="InterPro" id="IPR018541">
    <property type="entry name" value="Ftsk_gamma"/>
</dbReference>
<evidence type="ECO:0000256" key="1">
    <source>
        <dbReference type="ARBA" id="ARBA00004651"/>
    </source>
</evidence>
<comment type="similarity">
    <text evidence="2">Belongs to the FtsK/SpoIIIE/SftA family.</text>
</comment>
<sequence length="771" mass="86132">MFHKKFPIKKADNMLQYILYILREVIALSRKKKKSKDVFFSLKEEFNHEIYGIFTIALGLILLTALQSNGAGKVGEGLKYLLMGLFSNTAFILPYIMVLLGVLVFINKPFWKELKGKLFFILTFLCLLIFRTLLEISLIEELTDSSFIEAIKIMFTKGTQGIGGGAVGTVITYWLVNLFGQVGTYIIIVTLSLISIIIYTKISLLAFTIQVKDYIGNFFSGIKQLVWRFKVTPQNRTKKLKDKEIILEDRLPKTETNVEEKIKILDYTVMNKEDMKENVSLEKDETPPPLLEVEAYAENFQYEIPSIDLLDEINHLPNKDDKRKIVSKAKTLEETLKNFGVQAKVLQVSKGPAITRYELQPSTGVKVSKIVNLSDDIALNLAAPAIRIEAPIPGKAAIGIEIPNEDVTIVTLREIIDSEAYQSFSSSLPFALGKDISGSPFITDIGKMPHLLIAGATGSGKSVCINTLILSLLYKSTPDEVRLLMVDPKVVELNHYNGIPHLLIPVVTDAKKATSALNWAVQEMTQRYKTFSENSVKDIAGYNKKFQENKIPYIIIIIDELADLMLVAPNEVEDSICRLAQMARAAGIHLIIATQRPSVDVITGVIKANIPSRIAFSVASQTDSRTILDMGGAEKLLGKGDMLFYPIGASKPMRIQGAFVSEKEVEEVVAFMKEQVERPSYEAEIIEKIDQSNVAQEDMDSDELFEDALKIVVQSQQASISMLQRRLKIGYNRAARLIDEMEAKGMVGPHEGSKPRQVLVDKETFLQEGSC</sequence>
<evidence type="ECO:0000256" key="15">
    <source>
        <dbReference type="PROSITE-ProRule" id="PRU00289"/>
    </source>
</evidence>
<evidence type="ECO:0000256" key="4">
    <source>
        <dbReference type="ARBA" id="ARBA00022618"/>
    </source>
</evidence>
<dbReference type="GO" id="GO:0005886">
    <property type="term" value="C:plasma membrane"/>
    <property type="evidence" value="ECO:0007669"/>
    <property type="project" value="UniProtKB-SubCell"/>
</dbReference>
<dbReference type="Pfam" id="PF01580">
    <property type="entry name" value="FtsK_SpoIIIE"/>
    <property type="match status" value="1"/>
</dbReference>
<dbReference type="PANTHER" id="PTHR22683">
    <property type="entry name" value="SPORULATION PROTEIN RELATED"/>
    <property type="match status" value="1"/>
</dbReference>
<dbReference type="InterPro" id="IPR036388">
    <property type="entry name" value="WH-like_DNA-bd_sf"/>
</dbReference>
<dbReference type="Gene3D" id="3.30.980.40">
    <property type="match status" value="1"/>
</dbReference>
<dbReference type="Pfam" id="PF17854">
    <property type="entry name" value="FtsK_alpha"/>
    <property type="match status" value="1"/>
</dbReference>
<feature type="transmembrane region" description="Helical" evidence="16">
    <location>
        <begin position="118"/>
        <end position="139"/>
    </location>
</feature>
<keyword evidence="8 15" id="KW-0067">ATP-binding</keyword>
<dbReference type="EMBL" id="CP020559">
    <property type="protein sequence ID" value="ARE87803.1"/>
    <property type="molecule type" value="Genomic_DNA"/>
</dbReference>
<evidence type="ECO:0000256" key="2">
    <source>
        <dbReference type="ARBA" id="ARBA00006474"/>
    </source>
</evidence>
<comment type="subcellular location">
    <subcellularLocation>
        <location evidence="1">Cell membrane</location>
        <topology evidence="1">Multi-pass membrane protein</topology>
    </subcellularLocation>
</comment>
<dbReference type="InterPro" id="IPR027417">
    <property type="entry name" value="P-loop_NTPase"/>
</dbReference>
<dbReference type="SMART" id="SM00843">
    <property type="entry name" value="Ftsk_gamma"/>
    <property type="match status" value="1"/>
</dbReference>
<dbReference type="Pfam" id="PF09397">
    <property type="entry name" value="FtsK_gamma"/>
    <property type="match status" value="1"/>
</dbReference>
<evidence type="ECO:0000256" key="11">
    <source>
        <dbReference type="ARBA" id="ARBA00023136"/>
    </source>
</evidence>
<keyword evidence="7" id="KW-0159">Chromosome partition</keyword>
<evidence type="ECO:0000256" key="13">
    <source>
        <dbReference type="ARBA" id="ARBA00024986"/>
    </source>
</evidence>
<keyword evidence="12" id="KW-0131">Cell cycle</keyword>
<dbReference type="Gene3D" id="1.10.10.10">
    <property type="entry name" value="Winged helix-like DNA-binding domain superfamily/Winged helix DNA-binding domain"/>
    <property type="match status" value="1"/>
</dbReference>
<dbReference type="PROSITE" id="PS50901">
    <property type="entry name" value="FTSK"/>
    <property type="match status" value="1"/>
</dbReference>
<evidence type="ECO:0000256" key="16">
    <source>
        <dbReference type="SAM" id="Phobius"/>
    </source>
</evidence>
<evidence type="ECO:0000256" key="9">
    <source>
        <dbReference type="ARBA" id="ARBA00022989"/>
    </source>
</evidence>
<keyword evidence="11 16" id="KW-0472">Membrane</keyword>
<dbReference type="GO" id="GO:0005524">
    <property type="term" value="F:ATP binding"/>
    <property type="evidence" value="ECO:0007669"/>
    <property type="project" value="UniProtKB-UniRule"/>
</dbReference>
<dbReference type="GO" id="GO:0003677">
    <property type="term" value="F:DNA binding"/>
    <property type="evidence" value="ECO:0007669"/>
    <property type="project" value="UniProtKB-KW"/>
</dbReference>
<dbReference type="InterPro" id="IPR002543">
    <property type="entry name" value="FtsK_dom"/>
</dbReference>
<evidence type="ECO:0000256" key="5">
    <source>
        <dbReference type="ARBA" id="ARBA00022692"/>
    </source>
</evidence>
<dbReference type="Gene3D" id="3.40.50.300">
    <property type="entry name" value="P-loop containing nucleotide triphosphate hydrolases"/>
    <property type="match status" value="1"/>
</dbReference>